<evidence type="ECO:0008006" key="3">
    <source>
        <dbReference type="Google" id="ProtNLM"/>
    </source>
</evidence>
<sequence>MVFRILDLPAELRLCIYDALEIKTTHHQLRRHDANDLFGNHGHDYSWAGASNINITLITHTLSKSTSLLRTCRQIHAEAAPIFRRRLLAADERPQMLISPKYPSMAIGDRTLIKVALNFAMKSAGFGAGQSVERQVPGLSGHRQEAMEWWVQRRRRINRLRAEMSNRAPRNEEVGLDVGVDFRRVMLPAIAIAGEGRTLDASNSPMVCAMAIVRGICASKGATARFVVRPAREGIDARVLYGDEDGWDLDVCAGAREARIGKVADVMRGRDGDWCIETEEWRG</sequence>
<evidence type="ECO:0000313" key="1">
    <source>
        <dbReference type="EMBL" id="KAF1957517.1"/>
    </source>
</evidence>
<gene>
    <name evidence="1" type="ORF">CC80DRAFT_503839</name>
</gene>
<organism evidence="1 2">
    <name type="scientific">Byssothecium circinans</name>
    <dbReference type="NCBI Taxonomy" id="147558"/>
    <lineage>
        <taxon>Eukaryota</taxon>
        <taxon>Fungi</taxon>
        <taxon>Dikarya</taxon>
        <taxon>Ascomycota</taxon>
        <taxon>Pezizomycotina</taxon>
        <taxon>Dothideomycetes</taxon>
        <taxon>Pleosporomycetidae</taxon>
        <taxon>Pleosporales</taxon>
        <taxon>Massarineae</taxon>
        <taxon>Massarinaceae</taxon>
        <taxon>Byssothecium</taxon>
    </lineage>
</organism>
<proteinExistence type="predicted"/>
<dbReference type="EMBL" id="ML976989">
    <property type="protein sequence ID" value="KAF1957517.1"/>
    <property type="molecule type" value="Genomic_DNA"/>
</dbReference>
<dbReference type="AlphaFoldDB" id="A0A6A5U8S2"/>
<keyword evidence="2" id="KW-1185">Reference proteome</keyword>
<evidence type="ECO:0000313" key="2">
    <source>
        <dbReference type="Proteomes" id="UP000800035"/>
    </source>
</evidence>
<reference evidence="1" key="1">
    <citation type="journal article" date="2020" name="Stud. Mycol.">
        <title>101 Dothideomycetes genomes: a test case for predicting lifestyles and emergence of pathogens.</title>
        <authorList>
            <person name="Haridas S."/>
            <person name="Albert R."/>
            <person name="Binder M."/>
            <person name="Bloem J."/>
            <person name="Labutti K."/>
            <person name="Salamov A."/>
            <person name="Andreopoulos B."/>
            <person name="Baker S."/>
            <person name="Barry K."/>
            <person name="Bills G."/>
            <person name="Bluhm B."/>
            <person name="Cannon C."/>
            <person name="Castanera R."/>
            <person name="Culley D."/>
            <person name="Daum C."/>
            <person name="Ezra D."/>
            <person name="Gonzalez J."/>
            <person name="Henrissat B."/>
            <person name="Kuo A."/>
            <person name="Liang C."/>
            <person name="Lipzen A."/>
            <person name="Lutzoni F."/>
            <person name="Magnuson J."/>
            <person name="Mondo S."/>
            <person name="Nolan M."/>
            <person name="Ohm R."/>
            <person name="Pangilinan J."/>
            <person name="Park H.-J."/>
            <person name="Ramirez L."/>
            <person name="Alfaro M."/>
            <person name="Sun H."/>
            <person name="Tritt A."/>
            <person name="Yoshinaga Y."/>
            <person name="Zwiers L.-H."/>
            <person name="Turgeon B."/>
            <person name="Goodwin S."/>
            <person name="Spatafora J."/>
            <person name="Crous P."/>
            <person name="Grigoriev I."/>
        </authorList>
    </citation>
    <scope>NUCLEOTIDE SEQUENCE</scope>
    <source>
        <strain evidence="1">CBS 675.92</strain>
    </source>
</reference>
<accession>A0A6A5U8S2</accession>
<dbReference type="Proteomes" id="UP000800035">
    <property type="component" value="Unassembled WGS sequence"/>
</dbReference>
<dbReference type="OrthoDB" id="5314997at2759"/>
<name>A0A6A5U8S2_9PLEO</name>
<protein>
    <recommendedName>
        <fullName evidence="3">F-box domain-containing protein</fullName>
    </recommendedName>
</protein>